<organism evidence="1">
    <name type="scientific">marine sediment metagenome</name>
    <dbReference type="NCBI Taxonomy" id="412755"/>
    <lineage>
        <taxon>unclassified sequences</taxon>
        <taxon>metagenomes</taxon>
        <taxon>ecological metagenomes</taxon>
    </lineage>
</organism>
<feature type="non-terminal residue" evidence="1">
    <location>
        <position position="1"/>
    </location>
</feature>
<gene>
    <name evidence="1" type="ORF">S01H4_10068</name>
</gene>
<dbReference type="EMBL" id="BART01003776">
    <property type="protein sequence ID" value="GAG61312.1"/>
    <property type="molecule type" value="Genomic_DNA"/>
</dbReference>
<protein>
    <recommendedName>
        <fullName evidence="2">Glycosyltransferase 2-like domain-containing protein</fullName>
    </recommendedName>
</protein>
<accession>X0ZTF5</accession>
<dbReference type="Gene3D" id="3.90.550.10">
    <property type="entry name" value="Spore Coat Polysaccharide Biosynthesis Protein SpsA, Chain A"/>
    <property type="match status" value="1"/>
</dbReference>
<sequence length="180" mass="20806">NHPDCAMVMPRQVHKASNEYFEFKGDLPKILDYLAIITAMNGLKDKSTKMTLGNWLPLCATLITRKAINKVGLLDEEFGLGGFEDVDYSWRCIDAGLSLYINEGSAIFHHYGQSFVLQEGISEAWVKIGKYLMKKHNALQDTETNVYRIKDMNKEWYIRNLHRIRPEDIKKFEAIYGEIK</sequence>
<evidence type="ECO:0000313" key="1">
    <source>
        <dbReference type="EMBL" id="GAG61312.1"/>
    </source>
</evidence>
<comment type="caution">
    <text evidence="1">The sequence shown here is derived from an EMBL/GenBank/DDBJ whole genome shotgun (WGS) entry which is preliminary data.</text>
</comment>
<proteinExistence type="predicted"/>
<evidence type="ECO:0008006" key="2">
    <source>
        <dbReference type="Google" id="ProtNLM"/>
    </source>
</evidence>
<name>X0ZTF5_9ZZZZ</name>
<dbReference type="AlphaFoldDB" id="X0ZTF5"/>
<reference evidence="1" key="1">
    <citation type="journal article" date="2014" name="Front. Microbiol.">
        <title>High frequency of phylogenetically diverse reductive dehalogenase-homologous genes in deep subseafloor sedimentary metagenomes.</title>
        <authorList>
            <person name="Kawai M."/>
            <person name="Futagami T."/>
            <person name="Toyoda A."/>
            <person name="Takaki Y."/>
            <person name="Nishi S."/>
            <person name="Hori S."/>
            <person name="Arai W."/>
            <person name="Tsubouchi T."/>
            <person name="Morono Y."/>
            <person name="Uchiyama I."/>
            <person name="Ito T."/>
            <person name="Fujiyama A."/>
            <person name="Inagaki F."/>
            <person name="Takami H."/>
        </authorList>
    </citation>
    <scope>NUCLEOTIDE SEQUENCE</scope>
    <source>
        <strain evidence="1">Expedition CK06-06</strain>
    </source>
</reference>
<dbReference type="InterPro" id="IPR029044">
    <property type="entry name" value="Nucleotide-diphossugar_trans"/>
</dbReference>
<dbReference type="SUPFAM" id="SSF53448">
    <property type="entry name" value="Nucleotide-diphospho-sugar transferases"/>
    <property type="match status" value="1"/>
</dbReference>